<evidence type="ECO:0000259" key="12">
    <source>
        <dbReference type="PROSITE" id="PS52012"/>
    </source>
</evidence>
<comment type="subcellular location">
    <subcellularLocation>
        <location evidence="1">Membrane</location>
        <topology evidence="1">Lipid-anchor</topology>
        <topology evidence="1">GPI-anchor</topology>
    </subcellularLocation>
    <subcellularLocation>
        <location evidence="2">Secreted</location>
    </subcellularLocation>
</comment>
<dbReference type="EMBL" id="WIWV01000010">
    <property type="protein sequence ID" value="KAF7718929.1"/>
    <property type="molecule type" value="Genomic_DNA"/>
</dbReference>
<feature type="chain" id="PRO_5035167300" description="CFEM domain-containing protein" evidence="11">
    <location>
        <begin position="19"/>
        <end position="126"/>
    </location>
</feature>
<reference evidence="13" key="1">
    <citation type="journal article" date="2020" name="Front. Microbiol.">
        <title>Gene regulatory networks of Penicillium echinulatum 2HH and Penicillium oxalicum 114-2 inferred by a computational biology approach.</title>
        <authorList>
            <person name="Lenz A.R."/>
            <person name="Galan-Vasquez E."/>
            <person name="Balbinot E."/>
            <person name="De Abreu F.P."/>
            <person name="De Oliveira N.S."/>
            <person name="Da Rosa L.O."/>
            <person name="De Avila E Silva S."/>
            <person name="Camassola M."/>
            <person name="Dillon A.J.P."/>
            <person name="Perez-Rueda E."/>
        </authorList>
    </citation>
    <scope>NUCLEOTIDE SEQUENCE</scope>
    <source>
        <strain evidence="13">S1M29</strain>
    </source>
</reference>
<evidence type="ECO:0000256" key="1">
    <source>
        <dbReference type="ARBA" id="ARBA00004589"/>
    </source>
</evidence>
<proteinExistence type="inferred from homology"/>
<dbReference type="Proteomes" id="UP000631181">
    <property type="component" value="Unassembled WGS sequence"/>
</dbReference>
<feature type="domain" description="CFEM" evidence="12">
    <location>
        <begin position="1"/>
        <end position="114"/>
    </location>
</feature>
<protein>
    <recommendedName>
        <fullName evidence="12">CFEM domain-containing protein</fullName>
    </recommendedName>
</protein>
<comment type="similarity">
    <text evidence="3">Belongs to the RBT5 family.</text>
</comment>
<gene>
    <name evidence="13" type="ORF">PECM_000314</name>
</gene>
<feature type="binding site" description="axial binding residue" evidence="9">
    <location>
        <position position="49"/>
    </location>
    <ligand>
        <name>heme</name>
        <dbReference type="ChEBI" id="CHEBI:30413"/>
    </ligand>
    <ligandPart>
        <name>Fe</name>
        <dbReference type="ChEBI" id="CHEBI:18248"/>
    </ligandPart>
</feature>
<dbReference type="InterPro" id="IPR008427">
    <property type="entry name" value="Extracellular_membr_CFEM_dom"/>
</dbReference>
<sequence length="126" mass="12827">MRLSVFVPLAAFLTMTAAEMSYQTTQVSNCLNRCLNEGAIVAGCLSQWDTDCTCTSPAFRDALQKCLTDSCTADDITAAGEVHKERCGTTPSTPGAAGTPSSSSVAKAGASAIAAAAQAPANSDTE</sequence>
<keyword evidence="7 9" id="KW-1015">Disulfide bond</keyword>
<dbReference type="GO" id="GO:0046872">
    <property type="term" value="F:metal ion binding"/>
    <property type="evidence" value="ECO:0007669"/>
    <property type="project" value="UniProtKB-UniRule"/>
</dbReference>
<dbReference type="GO" id="GO:0005576">
    <property type="term" value="C:extracellular region"/>
    <property type="evidence" value="ECO:0007669"/>
    <property type="project" value="UniProtKB-SubCell"/>
</dbReference>
<keyword evidence="8" id="KW-0449">Lipoprotein</keyword>
<feature type="compositionally biased region" description="Low complexity" evidence="10">
    <location>
        <begin position="88"/>
        <end position="104"/>
    </location>
</feature>
<feature type="signal peptide" evidence="11">
    <location>
        <begin position="1"/>
        <end position="18"/>
    </location>
</feature>
<keyword evidence="5" id="KW-0325">Glycoprotein</keyword>
<evidence type="ECO:0000256" key="9">
    <source>
        <dbReference type="PROSITE-ProRule" id="PRU01356"/>
    </source>
</evidence>
<dbReference type="GO" id="GO:0098552">
    <property type="term" value="C:side of membrane"/>
    <property type="evidence" value="ECO:0007669"/>
    <property type="project" value="UniProtKB-KW"/>
</dbReference>
<keyword evidence="9" id="KW-0408">Iron</keyword>
<keyword evidence="9" id="KW-0349">Heme</keyword>
<keyword evidence="6 11" id="KW-0732">Signal</keyword>
<dbReference type="OrthoDB" id="4505683at2759"/>
<comment type="caution">
    <text evidence="9">Lacks conserved residue(s) required for the propagation of feature annotation.</text>
</comment>
<name>A0A8J8WAX0_9EURO</name>
<feature type="region of interest" description="Disordered" evidence="10">
    <location>
        <begin position="85"/>
        <end position="104"/>
    </location>
</feature>
<evidence type="ECO:0000256" key="6">
    <source>
        <dbReference type="ARBA" id="ARBA00022729"/>
    </source>
</evidence>
<keyword evidence="5" id="KW-0472">Membrane</keyword>
<feature type="disulfide bond" evidence="9">
    <location>
        <begin position="54"/>
        <end position="87"/>
    </location>
</feature>
<comment type="caution">
    <text evidence="13">The sequence shown here is derived from an EMBL/GenBank/DDBJ whole genome shotgun (WGS) entry which is preliminary data.</text>
</comment>
<evidence type="ECO:0000256" key="2">
    <source>
        <dbReference type="ARBA" id="ARBA00004613"/>
    </source>
</evidence>
<evidence type="ECO:0000256" key="8">
    <source>
        <dbReference type="ARBA" id="ARBA00023288"/>
    </source>
</evidence>
<evidence type="ECO:0000256" key="10">
    <source>
        <dbReference type="SAM" id="MobiDB-lite"/>
    </source>
</evidence>
<evidence type="ECO:0000256" key="7">
    <source>
        <dbReference type="ARBA" id="ARBA00023157"/>
    </source>
</evidence>
<evidence type="ECO:0000313" key="14">
    <source>
        <dbReference type="Proteomes" id="UP000631181"/>
    </source>
</evidence>
<dbReference type="AlphaFoldDB" id="A0A8J8WAX0"/>
<keyword evidence="14" id="KW-1185">Reference proteome</keyword>
<evidence type="ECO:0000313" key="13">
    <source>
        <dbReference type="EMBL" id="KAF7718929.1"/>
    </source>
</evidence>
<dbReference type="Pfam" id="PF05730">
    <property type="entry name" value="CFEM"/>
    <property type="match status" value="1"/>
</dbReference>
<dbReference type="SMART" id="SM00747">
    <property type="entry name" value="CFEM"/>
    <property type="match status" value="1"/>
</dbReference>
<evidence type="ECO:0000256" key="5">
    <source>
        <dbReference type="ARBA" id="ARBA00022622"/>
    </source>
</evidence>
<keyword evidence="5" id="KW-0336">GPI-anchor</keyword>
<evidence type="ECO:0000256" key="3">
    <source>
        <dbReference type="ARBA" id="ARBA00010031"/>
    </source>
</evidence>
<dbReference type="PROSITE" id="PS52012">
    <property type="entry name" value="CFEM"/>
    <property type="match status" value="1"/>
</dbReference>
<keyword evidence="9" id="KW-0479">Metal-binding</keyword>
<evidence type="ECO:0000256" key="11">
    <source>
        <dbReference type="SAM" id="SignalP"/>
    </source>
</evidence>
<keyword evidence="4" id="KW-0964">Secreted</keyword>
<evidence type="ECO:0000256" key="4">
    <source>
        <dbReference type="ARBA" id="ARBA00022525"/>
    </source>
</evidence>
<organism evidence="13 14">
    <name type="scientific">Penicillium ucsense</name>
    <dbReference type="NCBI Taxonomy" id="2839758"/>
    <lineage>
        <taxon>Eukaryota</taxon>
        <taxon>Fungi</taxon>
        <taxon>Dikarya</taxon>
        <taxon>Ascomycota</taxon>
        <taxon>Pezizomycotina</taxon>
        <taxon>Eurotiomycetes</taxon>
        <taxon>Eurotiomycetidae</taxon>
        <taxon>Eurotiales</taxon>
        <taxon>Aspergillaceae</taxon>
        <taxon>Penicillium</taxon>
    </lineage>
</organism>
<accession>A0A8J8WAX0</accession>